<dbReference type="InterPro" id="IPR009081">
    <property type="entry name" value="PP-bd_ACP"/>
</dbReference>
<protein>
    <submittedName>
        <fullName evidence="4">Acyl carrier protein</fullName>
    </submittedName>
</protein>
<dbReference type="Pfam" id="PF00550">
    <property type="entry name" value="PP-binding"/>
    <property type="match status" value="1"/>
</dbReference>
<evidence type="ECO:0000256" key="2">
    <source>
        <dbReference type="ARBA" id="ARBA00022553"/>
    </source>
</evidence>
<dbReference type="SUPFAM" id="SSF47336">
    <property type="entry name" value="ACP-like"/>
    <property type="match status" value="1"/>
</dbReference>
<dbReference type="RefSeq" id="WP_088821643.1">
    <property type="nucleotide sequence ID" value="NZ_CP063138.1"/>
</dbReference>
<name>A0ABS1G9U0_9GAMM</name>
<dbReference type="EMBL" id="JACTSG010000001">
    <property type="protein sequence ID" value="MBK2301564.1"/>
    <property type="molecule type" value="Genomic_DNA"/>
</dbReference>
<evidence type="ECO:0000259" key="3">
    <source>
        <dbReference type="PROSITE" id="PS50075"/>
    </source>
</evidence>
<keyword evidence="5" id="KW-1185">Reference proteome</keyword>
<evidence type="ECO:0000256" key="1">
    <source>
        <dbReference type="ARBA" id="ARBA00022450"/>
    </source>
</evidence>
<sequence length="82" mass="9110">MQQEIKEMIIEVLNLEDITADEIDANEALFGDGLGLDSIDALEIGVALKKRYNISLEVADEDVKKHFESVASLAKFVEENKS</sequence>
<dbReference type="InterPro" id="IPR006162">
    <property type="entry name" value="Ppantetheine_attach_site"/>
</dbReference>
<evidence type="ECO:0000313" key="5">
    <source>
        <dbReference type="Proteomes" id="UP000760407"/>
    </source>
</evidence>
<dbReference type="NCBIfam" id="NF006617">
    <property type="entry name" value="PRK09184.1"/>
    <property type="match status" value="1"/>
</dbReference>
<proteinExistence type="predicted"/>
<dbReference type="InterPro" id="IPR036736">
    <property type="entry name" value="ACP-like_sf"/>
</dbReference>
<keyword evidence="1" id="KW-0596">Phosphopantetheine</keyword>
<comment type="caution">
    <text evidence="4">The sequence shown here is derived from an EMBL/GenBank/DDBJ whole genome shotgun (WGS) entry which is preliminary data.</text>
</comment>
<dbReference type="PROSITE" id="PS00012">
    <property type="entry name" value="PHOSPHOPANTETHEINE"/>
    <property type="match status" value="1"/>
</dbReference>
<dbReference type="Gene3D" id="1.10.1200.10">
    <property type="entry name" value="ACP-like"/>
    <property type="match status" value="1"/>
</dbReference>
<feature type="domain" description="Carrier" evidence="3">
    <location>
        <begin position="1"/>
        <end position="81"/>
    </location>
</feature>
<dbReference type="PROSITE" id="PS50075">
    <property type="entry name" value="CARRIER"/>
    <property type="match status" value="1"/>
</dbReference>
<evidence type="ECO:0000313" key="4">
    <source>
        <dbReference type="EMBL" id="MBK2301564.1"/>
    </source>
</evidence>
<dbReference type="GeneID" id="72524645"/>
<dbReference type="Proteomes" id="UP000760407">
    <property type="component" value="Unassembled WGS sequence"/>
</dbReference>
<organism evidence="4 5">
    <name type="scientific">Francisella philomiragia</name>
    <dbReference type="NCBI Taxonomy" id="28110"/>
    <lineage>
        <taxon>Bacteria</taxon>
        <taxon>Pseudomonadati</taxon>
        <taxon>Pseudomonadota</taxon>
        <taxon>Gammaproteobacteria</taxon>
        <taxon>Thiotrichales</taxon>
        <taxon>Francisellaceae</taxon>
        <taxon>Francisella</taxon>
    </lineage>
</organism>
<accession>A0ABS1G9U0</accession>
<gene>
    <name evidence="4" type="ORF">IBE52_01415</name>
</gene>
<keyword evidence="2" id="KW-0597">Phosphoprotein</keyword>
<reference evidence="4 5" key="1">
    <citation type="submission" date="2020-08" db="EMBL/GenBank/DDBJ databases">
        <title>Comparative genomics of Francisella species.</title>
        <authorList>
            <person name="Sahl J."/>
            <person name="Sjodin A."/>
            <person name="Wagner D."/>
            <person name="Forsman M."/>
        </authorList>
    </citation>
    <scope>NUCLEOTIDE SEQUENCE [LARGE SCALE GENOMIC DNA]</scope>
    <source>
        <strain evidence="4 5">F1093</strain>
    </source>
</reference>